<name>A0A6I8MF90_9CORY</name>
<protein>
    <submittedName>
        <fullName evidence="1">Uncharacterized protein</fullName>
    </submittedName>
</protein>
<proteinExistence type="predicted"/>
<dbReference type="AlphaFoldDB" id="A0A6I8MF90"/>
<dbReference type="EMBL" id="LR738855">
    <property type="protein sequence ID" value="VZH86447.1"/>
    <property type="molecule type" value="Genomic_DNA"/>
</dbReference>
<reference evidence="1 2" key="1">
    <citation type="submission" date="2019-11" db="EMBL/GenBank/DDBJ databases">
        <authorList>
            <person name="Brisse S."/>
        </authorList>
    </citation>
    <scope>NUCLEOTIDE SEQUENCE [LARGE SCALE GENOMIC DNA]</scope>
    <source>
        <strain evidence="1">FRC0190</strain>
    </source>
</reference>
<evidence type="ECO:0000313" key="1">
    <source>
        <dbReference type="EMBL" id="VZH86447.1"/>
    </source>
</evidence>
<sequence length="67" mass="7733">MHSLAEREEIPRQLNQAPTLTVSQVYPYIEHAYCRPAENNIKKFSCPTTNLKQDSITPDYLHDLTSN</sequence>
<organism evidence="1 2">
    <name type="scientific">Corynebacterium rouxii</name>
    <dbReference type="NCBI Taxonomy" id="2719119"/>
    <lineage>
        <taxon>Bacteria</taxon>
        <taxon>Bacillati</taxon>
        <taxon>Actinomycetota</taxon>
        <taxon>Actinomycetes</taxon>
        <taxon>Mycobacteriales</taxon>
        <taxon>Corynebacteriaceae</taxon>
        <taxon>Corynebacterium</taxon>
    </lineage>
</organism>
<evidence type="ECO:0000313" key="2">
    <source>
        <dbReference type="Proteomes" id="UP000423525"/>
    </source>
</evidence>
<dbReference type="Proteomes" id="UP000423525">
    <property type="component" value="Chromosome"/>
</dbReference>
<gene>
    <name evidence="1" type="ORF">FRC0190_02355</name>
</gene>
<accession>A0A6I8MF90</accession>
<dbReference type="KEGG" id="crf:FRC0190_02355"/>